<gene>
    <name evidence="3" type="ORF">HHK36_021559</name>
</gene>
<feature type="region of interest" description="Disordered" evidence="1">
    <location>
        <begin position="1"/>
        <end position="58"/>
    </location>
</feature>
<dbReference type="AlphaFoldDB" id="A0A835D769"/>
<reference evidence="3 4" key="1">
    <citation type="submission" date="2020-04" db="EMBL/GenBank/DDBJ databases">
        <title>Plant Genome Project.</title>
        <authorList>
            <person name="Zhang R.-G."/>
        </authorList>
    </citation>
    <scope>NUCLEOTIDE SEQUENCE [LARGE SCALE GENOMIC DNA]</scope>
    <source>
        <strain evidence="3">YNK0</strain>
        <tissue evidence="3">Leaf</tissue>
    </source>
</reference>
<dbReference type="PANTHER" id="PTHR37252:SF3">
    <property type="entry name" value="POLYADENYLATE-BINDING PROTEIN-INTERACTING PROTEIN 6"/>
    <property type="match status" value="1"/>
</dbReference>
<dbReference type="OrthoDB" id="769720at2759"/>
<dbReference type="PANTHER" id="PTHR37252">
    <property type="entry name" value="POLYADENYLATE-BINDING PROTEIN-INTERACTING PROTEIN 6"/>
    <property type="match status" value="1"/>
</dbReference>
<name>A0A835D769_TETSI</name>
<accession>A0A835D769</accession>
<dbReference type="InterPro" id="IPR038981">
    <property type="entry name" value="CID5/CID6"/>
</dbReference>
<evidence type="ECO:0000313" key="3">
    <source>
        <dbReference type="EMBL" id="KAF8393318.1"/>
    </source>
</evidence>
<dbReference type="GO" id="GO:0043130">
    <property type="term" value="F:ubiquitin binding"/>
    <property type="evidence" value="ECO:0007669"/>
    <property type="project" value="InterPro"/>
</dbReference>
<dbReference type="OMA" id="NASEMAY"/>
<evidence type="ECO:0000313" key="4">
    <source>
        <dbReference type="Proteomes" id="UP000655225"/>
    </source>
</evidence>
<keyword evidence="4" id="KW-1185">Reference proteome</keyword>
<dbReference type="InterPro" id="IPR041806">
    <property type="entry name" value="CID5/6/7_CUE"/>
</dbReference>
<dbReference type="InterPro" id="IPR003892">
    <property type="entry name" value="CUE"/>
</dbReference>
<dbReference type="Gene3D" id="1.10.8.10">
    <property type="entry name" value="DNA helicase RuvA subunit, C-terminal domain"/>
    <property type="match status" value="1"/>
</dbReference>
<organism evidence="3 4">
    <name type="scientific">Tetracentron sinense</name>
    <name type="common">Spur-leaf</name>
    <dbReference type="NCBI Taxonomy" id="13715"/>
    <lineage>
        <taxon>Eukaryota</taxon>
        <taxon>Viridiplantae</taxon>
        <taxon>Streptophyta</taxon>
        <taxon>Embryophyta</taxon>
        <taxon>Tracheophyta</taxon>
        <taxon>Spermatophyta</taxon>
        <taxon>Magnoliopsida</taxon>
        <taxon>Trochodendrales</taxon>
        <taxon>Trochodendraceae</taxon>
        <taxon>Tetracentron</taxon>
    </lineage>
</organism>
<evidence type="ECO:0000256" key="1">
    <source>
        <dbReference type="SAM" id="MobiDB-lite"/>
    </source>
</evidence>
<comment type="caution">
    <text evidence="3">The sequence shown here is derived from an EMBL/GenBank/DDBJ whole genome shotgun (WGS) entry which is preliminary data.</text>
</comment>
<dbReference type="Proteomes" id="UP000655225">
    <property type="component" value="Unassembled WGS sequence"/>
</dbReference>
<dbReference type="EMBL" id="JABCRI010000015">
    <property type="protein sequence ID" value="KAF8393318.1"/>
    <property type="molecule type" value="Genomic_DNA"/>
</dbReference>
<sequence>MSSLNPYAASYVPLSKRKADEENKASTMTPEYFTSGDGTVCSKPPSEGHRETKQNYNPGENFYDFNIHGIQKLHISEDFSQKRHPVRGSHNIWSRNPSDKREKQNMDEDFEMDMAYLAITFPGISDDSLADVYSANGGDLEASVDMLNQLEFYPDDVFQHLPDTLDIGDMSEIGSPAEKAYVKLKKTTSGEASTSSSAPFE</sequence>
<evidence type="ECO:0000259" key="2">
    <source>
        <dbReference type="PROSITE" id="PS51140"/>
    </source>
</evidence>
<dbReference type="PROSITE" id="PS51140">
    <property type="entry name" value="CUE"/>
    <property type="match status" value="1"/>
</dbReference>
<protein>
    <recommendedName>
        <fullName evidence="2">CUE domain-containing protein</fullName>
    </recommendedName>
</protein>
<dbReference type="CDD" id="cd14371">
    <property type="entry name" value="CUE_CID7_like"/>
    <property type="match status" value="1"/>
</dbReference>
<feature type="domain" description="CUE" evidence="2">
    <location>
        <begin position="109"/>
        <end position="152"/>
    </location>
</feature>
<proteinExistence type="predicted"/>